<keyword evidence="1" id="KW-0812">Transmembrane</keyword>
<keyword evidence="1" id="KW-0472">Membrane</keyword>
<dbReference type="Proteomes" id="UP000290809">
    <property type="component" value="Unassembled WGS sequence"/>
</dbReference>
<organism evidence="2 3">
    <name type="scientific">Schistosoma bovis</name>
    <name type="common">Blood fluke</name>
    <dbReference type="NCBI Taxonomy" id="6184"/>
    <lineage>
        <taxon>Eukaryota</taxon>
        <taxon>Metazoa</taxon>
        <taxon>Spiralia</taxon>
        <taxon>Lophotrochozoa</taxon>
        <taxon>Platyhelminthes</taxon>
        <taxon>Trematoda</taxon>
        <taxon>Digenea</taxon>
        <taxon>Strigeidida</taxon>
        <taxon>Schistosomatoidea</taxon>
        <taxon>Schistosomatidae</taxon>
        <taxon>Schistosoma</taxon>
    </lineage>
</organism>
<dbReference type="EMBL" id="QMKO01002944">
    <property type="protein sequence ID" value="RTG82179.1"/>
    <property type="molecule type" value="Genomic_DNA"/>
</dbReference>
<evidence type="ECO:0000256" key="1">
    <source>
        <dbReference type="SAM" id="Phobius"/>
    </source>
</evidence>
<accession>A0A430Q3A7</accession>
<sequence length="95" mass="10844">MHVIQFIVVVSLFVYVRNSAFSFLFVHLTIKSEERIRNGAKKLLKARNTTTQGRIDNFFSCVPSKSNVSTVNGSLLFYNFLILFSYKDELESSGL</sequence>
<gene>
    <name evidence="2" type="ORF">DC041_0005654</name>
</gene>
<keyword evidence="3" id="KW-1185">Reference proteome</keyword>
<protein>
    <submittedName>
        <fullName evidence="2">Uncharacterized protein</fullName>
    </submittedName>
</protein>
<comment type="caution">
    <text evidence="2">The sequence shown here is derived from an EMBL/GenBank/DDBJ whole genome shotgun (WGS) entry which is preliminary data.</text>
</comment>
<dbReference type="STRING" id="6184.A0A430Q3A7"/>
<name>A0A430Q3A7_SCHBO</name>
<feature type="transmembrane region" description="Helical" evidence="1">
    <location>
        <begin position="6"/>
        <end position="28"/>
    </location>
</feature>
<reference evidence="2 3" key="1">
    <citation type="journal article" date="2019" name="PLoS Pathog.">
        <title>Genome sequence of the bovine parasite Schistosoma bovis Tanzania.</title>
        <authorList>
            <person name="Oey H."/>
            <person name="Zakrzewski M."/>
            <person name="Gobert G."/>
            <person name="Gravermann K."/>
            <person name="Stoye J."/>
            <person name="Jones M."/>
            <person name="Mcmanus D."/>
            <person name="Krause L."/>
        </authorList>
    </citation>
    <scope>NUCLEOTIDE SEQUENCE [LARGE SCALE GENOMIC DNA]</scope>
    <source>
        <strain evidence="2 3">TAN1997</strain>
    </source>
</reference>
<evidence type="ECO:0000313" key="2">
    <source>
        <dbReference type="EMBL" id="RTG82179.1"/>
    </source>
</evidence>
<keyword evidence="1" id="KW-1133">Transmembrane helix</keyword>
<dbReference type="AlphaFoldDB" id="A0A430Q3A7"/>
<evidence type="ECO:0000313" key="3">
    <source>
        <dbReference type="Proteomes" id="UP000290809"/>
    </source>
</evidence>
<proteinExistence type="predicted"/>